<gene>
    <name evidence="1" type="ORF">GIB67_042616</name>
</gene>
<keyword evidence="2" id="KW-1185">Reference proteome</keyword>
<sequence length="91" mass="10489">MSASYGSEKLRHLIHGMRRFVLTESVREAETIQYLTDELITAMRNINIIGDQLYQHVKLTAEEDIDGTGGATTTWRYHKDEAGDLWTWFAN</sequence>
<evidence type="ECO:0000313" key="1">
    <source>
        <dbReference type="EMBL" id="KAF6148657.1"/>
    </source>
</evidence>
<reference evidence="1 2" key="1">
    <citation type="journal article" date="2020" name="IScience">
        <title>Genome Sequencing of the Endangered Kingdonia uniflora (Circaeasteraceae, Ranunculales) Reveals Potential Mechanisms of Evolutionary Specialization.</title>
        <authorList>
            <person name="Sun Y."/>
            <person name="Deng T."/>
            <person name="Zhang A."/>
            <person name="Moore M.J."/>
            <person name="Landis J.B."/>
            <person name="Lin N."/>
            <person name="Zhang H."/>
            <person name="Zhang X."/>
            <person name="Huang J."/>
            <person name="Zhang X."/>
            <person name="Sun H."/>
            <person name="Wang H."/>
        </authorList>
    </citation>
    <scope>NUCLEOTIDE SEQUENCE [LARGE SCALE GENOMIC DNA]</scope>
    <source>
        <strain evidence="1">TB1705</strain>
        <tissue evidence="1">Leaf</tissue>
    </source>
</reference>
<evidence type="ECO:0000313" key="2">
    <source>
        <dbReference type="Proteomes" id="UP000541444"/>
    </source>
</evidence>
<dbReference type="AlphaFoldDB" id="A0A7J7M1C7"/>
<protein>
    <submittedName>
        <fullName evidence="1">Uncharacterized protein</fullName>
    </submittedName>
</protein>
<proteinExistence type="predicted"/>
<name>A0A7J7M1C7_9MAGN</name>
<comment type="caution">
    <text evidence="1">The sequence shown here is derived from an EMBL/GenBank/DDBJ whole genome shotgun (WGS) entry which is preliminary data.</text>
</comment>
<dbReference type="Proteomes" id="UP000541444">
    <property type="component" value="Unassembled WGS sequence"/>
</dbReference>
<dbReference type="EMBL" id="JACGCM010001844">
    <property type="protein sequence ID" value="KAF6148657.1"/>
    <property type="molecule type" value="Genomic_DNA"/>
</dbReference>
<accession>A0A7J7M1C7</accession>
<organism evidence="1 2">
    <name type="scientific">Kingdonia uniflora</name>
    <dbReference type="NCBI Taxonomy" id="39325"/>
    <lineage>
        <taxon>Eukaryota</taxon>
        <taxon>Viridiplantae</taxon>
        <taxon>Streptophyta</taxon>
        <taxon>Embryophyta</taxon>
        <taxon>Tracheophyta</taxon>
        <taxon>Spermatophyta</taxon>
        <taxon>Magnoliopsida</taxon>
        <taxon>Ranunculales</taxon>
        <taxon>Circaeasteraceae</taxon>
        <taxon>Kingdonia</taxon>
    </lineage>
</organism>